<dbReference type="PROSITE" id="PS00187">
    <property type="entry name" value="TPP_ENZYMES"/>
    <property type="match status" value="1"/>
</dbReference>
<keyword evidence="8" id="KW-1185">Reference proteome</keyword>
<dbReference type="InterPro" id="IPR029061">
    <property type="entry name" value="THDP-binding"/>
</dbReference>
<dbReference type="InterPro" id="IPR045229">
    <property type="entry name" value="TPP_enz"/>
</dbReference>
<gene>
    <name evidence="7" type="primary">alsS</name>
    <name evidence="7" type="ORF">ACFOGJ_01400</name>
</gene>
<dbReference type="Gene3D" id="3.40.50.970">
    <property type="match status" value="2"/>
</dbReference>
<sequence>MTDNPPTGAMLLARSLEAQGVRHAFGIPGAKIDALFDALNDSRIEMVVCRHEQNACFIAQAIGRITGRPGVAIATSGPGVTNLATGLLTATGDGDPVVAIGGAVARGQRLKRTHQSLDNVAVFKPFAKYSAEVEDPDDLSEALANAFRAAATPRAGAAFLSVPQDVLAERTAVPVIGPTGATPQGAAAPDAVADAAALIDAAACPVLFIGLNGSRAAPAAAIRRLLKRFPLATVCTYEGAGTVSRELLDCFVGRVGLFLNQPGDRLLAAADLVLAVGFDPVEYDPRIWNRTGRRKIVHVDFAAADIDTYYDPAVELVGDVAATLDTLAETLTGPRCVADLPVAGPLRRELFAQIGEGAGHGEAPVHPLRLIHELRDMIGDDVTVACDIGSHYIWMARYFLSFEPHRLLFSNGQQTLGVALPWAIGACLARPGEKVVSISGDGGFLFSAVELETAVRLKTPFVHLVWRDGTYNMVRIQQMMKYGRDAAVHFGSPDIVAFAESFGARGMRISTPDEIRPVLQAAMDAPGPVIVDVPIDYRDNDALCRAMDPNRAN</sequence>
<dbReference type="SUPFAM" id="SSF52467">
    <property type="entry name" value="DHS-like NAD/FAD-binding domain"/>
    <property type="match status" value="1"/>
</dbReference>
<organism evidence="7 8">
    <name type="scientific">Marinibaculum pumilum</name>
    <dbReference type="NCBI Taxonomy" id="1766165"/>
    <lineage>
        <taxon>Bacteria</taxon>
        <taxon>Pseudomonadati</taxon>
        <taxon>Pseudomonadota</taxon>
        <taxon>Alphaproteobacteria</taxon>
        <taxon>Rhodospirillales</taxon>
        <taxon>Rhodospirillaceae</taxon>
        <taxon>Marinibaculum</taxon>
    </lineage>
</organism>
<evidence type="ECO:0000256" key="1">
    <source>
        <dbReference type="ARBA" id="ARBA00007812"/>
    </source>
</evidence>
<dbReference type="Pfam" id="PF00205">
    <property type="entry name" value="TPP_enzyme_M"/>
    <property type="match status" value="1"/>
</dbReference>
<keyword evidence="2 3" id="KW-0786">Thiamine pyrophosphate</keyword>
<dbReference type="NCBIfam" id="TIGR02418">
    <property type="entry name" value="acolac_catab"/>
    <property type="match status" value="1"/>
</dbReference>
<reference evidence="8" key="1">
    <citation type="journal article" date="2019" name="Int. J. Syst. Evol. Microbiol.">
        <title>The Global Catalogue of Microorganisms (GCM) 10K type strain sequencing project: providing services to taxonomists for standard genome sequencing and annotation.</title>
        <authorList>
            <consortium name="The Broad Institute Genomics Platform"/>
            <consortium name="The Broad Institute Genome Sequencing Center for Infectious Disease"/>
            <person name="Wu L."/>
            <person name="Ma J."/>
        </authorList>
    </citation>
    <scope>NUCLEOTIDE SEQUENCE [LARGE SCALE GENOMIC DNA]</scope>
    <source>
        <strain evidence="8">KCTC 42964</strain>
    </source>
</reference>
<evidence type="ECO:0000259" key="5">
    <source>
        <dbReference type="Pfam" id="PF02775"/>
    </source>
</evidence>
<feature type="domain" description="Thiamine pyrophosphate enzyme TPP-binding" evidence="5">
    <location>
        <begin position="387"/>
        <end position="533"/>
    </location>
</feature>
<dbReference type="NCBIfam" id="NF006378">
    <property type="entry name" value="PRK08617.1"/>
    <property type="match status" value="1"/>
</dbReference>
<feature type="domain" description="Thiamine pyrophosphate enzyme central" evidence="4">
    <location>
        <begin position="192"/>
        <end position="327"/>
    </location>
</feature>
<proteinExistence type="inferred from homology"/>
<dbReference type="InterPro" id="IPR011766">
    <property type="entry name" value="TPP_enzyme_TPP-bd"/>
</dbReference>
<protein>
    <submittedName>
        <fullName evidence="7">Acetolactate synthase AlsS</fullName>
        <ecNumber evidence="7">2.2.1.6</ecNumber>
    </submittedName>
</protein>
<dbReference type="SUPFAM" id="SSF52518">
    <property type="entry name" value="Thiamin diphosphate-binding fold (THDP-binding)"/>
    <property type="match status" value="2"/>
</dbReference>
<dbReference type="InterPro" id="IPR012000">
    <property type="entry name" value="Thiamin_PyroP_enz_cen_dom"/>
</dbReference>
<evidence type="ECO:0000256" key="2">
    <source>
        <dbReference type="ARBA" id="ARBA00023052"/>
    </source>
</evidence>
<evidence type="ECO:0000313" key="8">
    <source>
        <dbReference type="Proteomes" id="UP001595528"/>
    </source>
</evidence>
<evidence type="ECO:0000259" key="4">
    <source>
        <dbReference type="Pfam" id="PF00205"/>
    </source>
</evidence>
<dbReference type="GO" id="GO:0003984">
    <property type="term" value="F:acetolactate synthase activity"/>
    <property type="evidence" value="ECO:0007669"/>
    <property type="project" value="UniProtKB-EC"/>
</dbReference>
<dbReference type="EMBL" id="JBHRTR010000005">
    <property type="protein sequence ID" value="MFC3225866.1"/>
    <property type="molecule type" value="Genomic_DNA"/>
</dbReference>
<comment type="caution">
    <text evidence="7">The sequence shown here is derived from an EMBL/GenBank/DDBJ whole genome shotgun (WGS) entry which is preliminary data.</text>
</comment>
<dbReference type="Pfam" id="PF02775">
    <property type="entry name" value="TPP_enzyme_C"/>
    <property type="match status" value="1"/>
</dbReference>
<name>A0ABV7KUA6_9PROT</name>
<dbReference type="InterPro" id="IPR012782">
    <property type="entry name" value="Acetolactate_synth_catblc"/>
</dbReference>
<comment type="similarity">
    <text evidence="1 3">Belongs to the TPP enzyme family.</text>
</comment>
<dbReference type="CDD" id="cd07035">
    <property type="entry name" value="TPP_PYR_POX_like"/>
    <property type="match status" value="1"/>
</dbReference>
<dbReference type="PANTHER" id="PTHR18968:SF129">
    <property type="entry name" value="ACETOLACTATE SYNTHASE"/>
    <property type="match status" value="1"/>
</dbReference>
<dbReference type="InterPro" id="IPR012001">
    <property type="entry name" value="Thiamin_PyroP_enz_TPP-bd_dom"/>
</dbReference>
<evidence type="ECO:0000313" key="7">
    <source>
        <dbReference type="EMBL" id="MFC3225866.1"/>
    </source>
</evidence>
<accession>A0ABV7KUA6</accession>
<dbReference type="PANTHER" id="PTHR18968">
    <property type="entry name" value="THIAMINE PYROPHOSPHATE ENZYMES"/>
    <property type="match status" value="1"/>
</dbReference>
<dbReference type="InterPro" id="IPR000399">
    <property type="entry name" value="TPP-bd_CS"/>
</dbReference>
<dbReference type="RefSeq" id="WP_379897606.1">
    <property type="nucleotide sequence ID" value="NZ_JBHRTR010000005.1"/>
</dbReference>
<dbReference type="Pfam" id="PF02776">
    <property type="entry name" value="TPP_enzyme_N"/>
    <property type="match status" value="1"/>
</dbReference>
<evidence type="ECO:0000256" key="3">
    <source>
        <dbReference type="RuleBase" id="RU362132"/>
    </source>
</evidence>
<dbReference type="InterPro" id="IPR029035">
    <property type="entry name" value="DHS-like_NAD/FAD-binding_dom"/>
</dbReference>
<dbReference type="Gene3D" id="3.40.50.1220">
    <property type="entry name" value="TPP-binding domain"/>
    <property type="match status" value="1"/>
</dbReference>
<keyword evidence="7" id="KW-0808">Transferase</keyword>
<dbReference type="Proteomes" id="UP001595528">
    <property type="component" value="Unassembled WGS sequence"/>
</dbReference>
<evidence type="ECO:0000259" key="6">
    <source>
        <dbReference type="Pfam" id="PF02776"/>
    </source>
</evidence>
<dbReference type="EC" id="2.2.1.6" evidence="7"/>
<feature type="domain" description="Thiamine pyrophosphate enzyme N-terminal TPP-binding" evidence="6">
    <location>
        <begin position="7"/>
        <end position="121"/>
    </location>
</feature>